<dbReference type="InterPro" id="IPR019734">
    <property type="entry name" value="TPR_rpt"/>
</dbReference>
<name>A0A512H5C6_9PROT</name>
<feature type="coiled-coil region" evidence="1">
    <location>
        <begin position="53"/>
        <end position="94"/>
    </location>
</feature>
<dbReference type="GO" id="GO:0043093">
    <property type="term" value="P:FtsZ-dependent cytokinesis"/>
    <property type="evidence" value="ECO:0007669"/>
    <property type="project" value="UniProtKB-UniRule"/>
</dbReference>
<accession>A0A512H5C6</accession>
<dbReference type="RefSeq" id="WP_246135388.1">
    <property type="nucleotide sequence ID" value="NZ_BJZO01000014.1"/>
</dbReference>
<dbReference type="Pfam" id="PF13432">
    <property type="entry name" value="TPR_16"/>
    <property type="match status" value="1"/>
</dbReference>
<proteinExistence type="inferred from homology"/>
<dbReference type="Proteomes" id="UP000321567">
    <property type="component" value="Unassembled WGS sequence"/>
</dbReference>
<evidence type="ECO:0000256" key="3">
    <source>
        <dbReference type="SAM" id="MobiDB-lite"/>
    </source>
</evidence>
<keyword evidence="1" id="KW-0175">Coiled coil</keyword>
<dbReference type="EMBL" id="BJZO01000014">
    <property type="protein sequence ID" value="GEO80669.1"/>
    <property type="molecule type" value="Genomic_DNA"/>
</dbReference>
<dbReference type="SUPFAM" id="SSF48452">
    <property type="entry name" value="TPR-like"/>
    <property type="match status" value="1"/>
</dbReference>
<sequence length="291" mass="30654">MMVPPFAPRSCPVQARRPLRLGKTLAVVLPLVLTGIPGAQAQDGYTQATQELIGRLQVRVSELERLVQDLTGRVEETRHQNTKLQQQLDAALGDITYRLDALEGNPTGGSAAAPATPATGRASATAPASGVLTAPGAATKPAPGKPAATAPAAPAPAGPVALPEGSESDQYNYAFSLLRNADYPSAEQALKAFIQKYPKGKLTGNAQYWLGETYYVRGDFEQAAVAFMTGYQTYPDSSKGPDNLLKLGLALGNLGKTREACAAFGRLEGQYPKAADAIKRRAQSEMGRLGC</sequence>
<gene>
    <name evidence="1" type="primary">cpoB</name>
    <name evidence="4" type="ORF">ROR02_08000</name>
</gene>
<dbReference type="PROSITE" id="PS50005">
    <property type="entry name" value="TPR"/>
    <property type="match status" value="1"/>
</dbReference>
<protein>
    <recommendedName>
        <fullName evidence="1">Cell division coordinator CpoB</fullName>
    </recommendedName>
</protein>
<organism evidence="4 5">
    <name type="scientific">Pararhodospirillum oryzae</name>
    <dbReference type="NCBI Taxonomy" id="478448"/>
    <lineage>
        <taxon>Bacteria</taxon>
        <taxon>Pseudomonadati</taxon>
        <taxon>Pseudomonadota</taxon>
        <taxon>Alphaproteobacteria</taxon>
        <taxon>Rhodospirillales</taxon>
        <taxon>Rhodospirillaceae</taxon>
        <taxon>Pararhodospirillum</taxon>
    </lineage>
</organism>
<evidence type="ECO:0000256" key="2">
    <source>
        <dbReference type="PROSITE-ProRule" id="PRU00339"/>
    </source>
</evidence>
<keyword evidence="1" id="KW-0574">Periplasm</keyword>
<comment type="caution">
    <text evidence="4">The sequence shown here is derived from an EMBL/GenBank/DDBJ whole genome shotgun (WGS) entry which is preliminary data.</text>
</comment>
<feature type="repeat" description="TPR" evidence="2">
    <location>
        <begin position="204"/>
        <end position="237"/>
    </location>
</feature>
<comment type="subcellular location">
    <subcellularLocation>
        <location evidence="1">Periplasm</location>
    </subcellularLocation>
</comment>
<dbReference type="Pfam" id="PF13174">
    <property type="entry name" value="TPR_6"/>
    <property type="match status" value="1"/>
</dbReference>
<comment type="function">
    <text evidence="1">Mediates coordination of peptidoglycan synthesis and outer membrane constriction during cell division.</text>
</comment>
<keyword evidence="5" id="KW-1185">Reference proteome</keyword>
<dbReference type="InterPro" id="IPR011990">
    <property type="entry name" value="TPR-like_helical_dom_sf"/>
</dbReference>
<keyword evidence="2" id="KW-0802">TPR repeat</keyword>
<feature type="compositionally biased region" description="Low complexity" evidence="3">
    <location>
        <begin position="108"/>
        <end position="152"/>
    </location>
</feature>
<dbReference type="AlphaFoldDB" id="A0A512H5C6"/>
<keyword evidence="1" id="KW-0131">Cell cycle</keyword>
<dbReference type="NCBIfam" id="TIGR02795">
    <property type="entry name" value="tol_pal_ybgF"/>
    <property type="match status" value="1"/>
</dbReference>
<dbReference type="Gene3D" id="1.25.40.10">
    <property type="entry name" value="Tetratricopeptide repeat domain"/>
    <property type="match status" value="1"/>
</dbReference>
<keyword evidence="1" id="KW-0132">Cell division</keyword>
<dbReference type="GO" id="GO:0030288">
    <property type="term" value="C:outer membrane-bounded periplasmic space"/>
    <property type="evidence" value="ECO:0007669"/>
    <property type="project" value="UniProtKB-UniRule"/>
</dbReference>
<keyword evidence="1" id="KW-0732">Signal</keyword>
<evidence type="ECO:0000313" key="5">
    <source>
        <dbReference type="Proteomes" id="UP000321567"/>
    </source>
</evidence>
<dbReference type="InterPro" id="IPR034706">
    <property type="entry name" value="CpoB"/>
</dbReference>
<comment type="similarity">
    <text evidence="1">Belongs to the CpoB family.</text>
</comment>
<feature type="region of interest" description="Disordered" evidence="3">
    <location>
        <begin position="106"/>
        <end position="161"/>
    </location>
</feature>
<dbReference type="HAMAP" id="MF_02066">
    <property type="entry name" value="CpoB"/>
    <property type="match status" value="1"/>
</dbReference>
<evidence type="ECO:0000313" key="4">
    <source>
        <dbReference type="EMBL" id="GEO80669.1"/>
    </source>
</evidence>
<reference evidence="4 5" key="1">
    <citation type="submission" date="2019-07" db="EMBL/GenBank/DDBJ databases">
        <title>Whole genome shotgun sequence of Rhodospirillum oryzae NBRC 107573.</title>
        <authorList>
            <person name="Hosoyama A."/>
            <person name="Uohara A."/>
            <person name="Ohji S."/>
            <person name="Ichikawa N."/>
        </authorList>
    </citation>
    <scope>NUCLEOTIDE SEQUENCE [LARGE SCALE GENOMIC DNA]</scope>
    <source>
        <strain evidence="4 5">NBRC 107573</strain>
    </source>
</reference>
<evidence type="ECO:0000256" key="1">
    <source>
        <dbReference type="HAMAP-Rule" id="MF_02066"/>
    </source>
</evidence>
<dbReference type="InterPro" id="IPR014162">
    <property type="entry name" value="CpoB_C"/>
</dbReference>